<dbReference type="InterPro" id="IPR019197">
    <property type="entry name" value="Biotin-prot_ligase_N"/>
</dbReference>
<evidence type="ECO:0000313" key="2">
    <source>
        <dbReference type="EMBL" id="HDD45210.1"/>
    </source>
</evidence>
<protein>
    <recommendedName>
        <fullName evidence="1">Biotin-protein ligase N-terminal domain-containing protein</fullName>
    </recommendedName>
</protein>
<feature type="domain" description="Biotin-protein ligase N-terminal" evidence="1">
    <location>
        <begin position="42"/>
        <end position="87"/>
    </location>
</feature>
<evidence type="ECO:0000259" key="1">
    <source>
        <dbReference type="Pfam" id="PF09825"/>
    </source>
</evidence>
<dbReference type="InterPro" id="IPR029062">
    <property type="entry name" value="Class_I_gatase-like"/>
</dbReference>
<dbReference type="Proteomes" id="UP000886289">
    <property type="component" value="Unassembled WGS sequence"/>
</dbReference>
<dbReference type="SUPFAM" id="SSF52317">
    <property type="entry name" value="Class I glutamine amidotransferase-like"/>
    <property type="match status" value="1"/>
</dbReference>
<dbReference type="Pfam" id="PF09825">
    <property type="entry name" value="BPL_N"/>
    <property type="match status" value="1"/>
</dbReference>
<name>A0A7C0Y8L8_DESA2</name>
<reference evidence="2" key="1">
    <citation type="journal article" date="2020" name="mSystems">
        <title>Genome- and Community-Level Interaction Insights into Carbon Utilization and Element Cycling Functions of Hydrothermarchaeota in Hydrothermal Sediment.</title>
        <authorList>
            <person name="Zhou Z."/>
            <person name="Liu Y."/>
            <person name="Xu W."/>
            <person name="Pan J."/>
            <person name="Luo Z.H."/>
            <person name="Li M."/>
        </authorList>
    </citation>
    <scope>NUCLEOTIDE SEQUENCE [LARGE SCALE GENOMIC DNA]</scope>
    <source>
        <strain evidence="2">HyVt-233</strain>
    </source>
</reference>
<comment type="caution">
    <text evidence="2">The sequence shown here is derived from an EMBL/GenBank/DDBJ whole genome shotgun (WGS) entry which is preliminary data.</text>
</comment>
<proteinExistence type="predicted"/>
<accession>A0A7C0Y8L8</accession>
<sequence length="416" mass="48386">MIALFWDGSYFFGLFAFWQLKKLNIPFSLITAKEVKTGELRKYKLLLVPGGWTGPKNEALGEEGREEIKRFVREGGNYVGICGGAGLGLSESDGLCLLPVKRKKFRELANFFGKIRLKQIPHPLWRGISAKACFNVWWPGLFEIIEKDNLKILAFYNDISSDFYVTDLNINDIKTYNNLGKWENYYQIKIDPKCLKGEPAILEGKYGEGNVILSYPHLDTPNNHWEALAFLNLYNLFFKKPFFVKCIPLPNYGQTPKYALKIIKKLKIAIKDLISFGQRQFLWYWVTPWMLRWRKGVRGFHYLTLYLLIKEIERLMKKLSCPIPSDEIIYSLEKTLKICIPFLEKAKYLLLKERYLLGKQPLNLISVDDEEIANLRKELFGHTPAYGGELKRILQLIDNILVPYLKAEIISQYKTD</sequence>
<gene>
    <name evidence="2" type="ORF">ENG63_10185</name>
</gene>
<dbReference type="Gene3D" id="3.40.50.880">
    <property type="match status" value="1"/>
</dbReference>
<organism evidence="2">
    <name type="scientific">Desulfofervidus auxilii</name>
    <dbReference type="NCBI Taxonomy" id="1621989"/>
    <lineage>
        <taxon>Bacteria</taxon>
        <taxon>Pseudomonadati</taxon>
        <taxon>Thermodesulfobacteriota</taxon>
        <taxon>Candidatus Desulfofervidia</taxon>
        <taxon>Candidatus Desulfofervidales</taxon>
        <taxon>Candidatus Desulfofervidaceae</taxon>
        <taxon>Candidatus Desulfofervidus</taxon>
    </lineage>
</organism>
<dbReference type="AlphaFoldDB" id="A0A7C0Y8L8"/>
<dbReference type="EMBL" id="DRBS01000376">
    <property type="protein sequence ID" value="HDD45210.1"/>
    <property type="molecule type" value="Genomic_DNA"/>
</dbReference>